<accession>A0A2T0YSG1</accession>
<dbReference type="InterPro" id="IPR001498">
    <property type="entry name" value="Impact_N"/>
</dbReference>
<dbReference type="Pfam" id="PF01205">
    <property type="entry name" value="Impact_N"/>
    <property type="match status" value="1"/>
</dbReference>
<dbReference type="PANTHER" id="PTHR16301:SF20">
    <property type="entry name" value="IMPACT FAMILY MEMBER YIGZ"/>
    <property type="match status" value="1"/>
</dbReference>
<dbReference type="GO" id="GO:0006446">
    <property type="term" value="P:regulation of translational initiation"/>
    <property type="evidence" value="ECO:0007669"/>
    <property type="project" value="TreeGrafter"/>
</dbReference>
<keyword evidence="5" id="KW-1185">Reference proteome</keyword>
<dbReference type="RefSeq" id="WP_106121469.1">
    <property type="nucleotide sequence ID" value="NZ_PVTY01000001.1"/>
</dbReference>
<feature type="domain" description="PH" evidence="3">
    <location>
        <begin position="1"/>
        <end position="65"/>
    </location>
</feature>
<dbReference type="EMBL" id="PVTY01000001">
    <property type="protein sequence ID" value="PRZ18733.1"/>
    <property type="molecule type" value="Genomic_DNA"/>
</dbReference>
<dbReference type="PROSITE" id="PS50003">
    <property type="entry name" value="PH_DOMAIN"/>
    <property type="match status" value="1"/>
</dbReference>
<evidence type="ECO:0000259" key="3">
    <source>
        <dbReference type="PROSITE" id="PS50003"/>
    </source>
</evidence>
<name>A0A2T0YSG1_9MICC</name>
<evidence type="ECO:0000313" key="5">
    <source>
        <dbReference type="Proteomes" id="UP000238217"/>
    </source>
</evidence>
<evidence type="ECO:0000256" key="2">
    <source>
        <dbReference type="SAM" id="MobiDB-lite"/>
    </source>
</evidence>
<dbReference type="GO" id="GO:0005737">
    <property type="term" value="C:cytoplasm"/>
    <property type="evidence" value="ECO:0007669"/>
    <property type="project" value="TreeGrafter"/>
</dbReference>
<dbReference type="InterPro" id="IPR020568">
    <property type="entry name" value="Ribosomal_Su5_D2-typ_SF"/>
</dbReference>
<reference evidence="4 5" key="1">
    <citation type="submission" date="2018-03" db="EMBL/GenBank/DDBJ databases">
        <title>Comparative analysis of microorganisms from saline springs in Andes Mountain Range, Colombia.</title>
        <authorList>
            <person name="Rubin E."/>
        </authorList>
    </citation>
    <scope>NUCLEOTIDE SEQUENCE [LARGE SCALE GENOMIC DNA]</scope>
    <source>
        <strain evidence="4 5">CG 35</strain>
    </source>
</reference>
<dbReference type="Proteomes" id="UP000238217">
    <property type="component" value="Unassembled WGS sequence"/>
</dbReference>
<gene>
    <name evidence="4" type="ORF">BCL67_10139</name>
</gene>
<dbReference type="InterPro" id="IPR023582">
    <property type="entry name" value="Impact"/>
</dbReference>
<organism evidence="4 5">
    <name type="scientific">Nesterenkonia sandarakina</name>
    <dbReference type="NCBI Taxonomy" id="272918"/>
    <lineage>
        <taxon>Bacteria</taxon>
        <taxon>Bacillati</taxon>
        <taxon>Actinomycetota</taxon>
        <taxon>Actinomycetes</taxon>
        <taxon>Micrococcales</taxon>
        <taxon>Micrococcaceae</taxon>
        <taxon>Nesterenkonia</taxon>
    </lineage>
</organism>
<feature type="region of interest" description="Disordered" evidence="2">
    <location>
        <begin position="1"/>
        <end position="20"/>
    </location>
</feature>
<dbReference type="SUPFAM" id="SSF54211">
    <property type="entry name" value="Ribosomal protein S5 domain 2-like"/>
    <property type="match status" value="1"/>
</dbReference>
<dbReference type="InterPro" id="IPR036956">
    <property type="entry name" value="Impact_N_sf"/>
</dbReference>
<evidence type="ECO:0000313" key="4">
    <source>
        <dbReference type="EMBL" id="PRZ18733.1"/>
    </source>
</evidence>
<comment type="caution">
    <text evidence="4">The sequence shown here is derived from an EMBL/GenBank/DDBJ whole genome shotgun (WGS) entry which is preliminary data.</text>
</comment>
<dbReference type="Gene3D" id="3.30.230.30">
    <property type="entry name" value="Impact, N-terminal domain"/>
    <property type="match status" value="1"/>
</dbReference>
<dbReference type="OrthoDB" id="9813771at2"/>
<protein>
    <submittedName>
        <fullName evidence="4">Putative YigZ family protein</fullName>
    </submittedName>
</protein>
<sequence length="245" mass="26647">MSAFSAGPASGDLPGHARPYTVLDPRAEITHEIERRRSRFRTHLFRAETEEQAQSWVEQLRRGSPDARHHCSGWVIGADRRIQRAHDDGEPSGTAGAPILAALLKTEMPGGDADLSDVTAVVLRWFGGTLLGPGGLVSAYSDSVTGALTRAREQGQLRRRAHMRLFDVPAPITEAGRWENELRAAGTAVSATDYSEDGTQARIRLSVPDTEVDLADLHRRIAALSAGSVTPEAAGQRWVDQSRIR</sequence>
<comment type="similarity">
    <text evidence="1">Belongs to the IMPACT family.</text>
</comment>
<evidence type="ECO:0000256" key="1">
    <source>
        <dbReference type="ARBA" id="ARBA00007665"/>
    </source>
</evidence>
<proteinExistence type="inferred from homology"/>
<dbReference type="PANTHER" id="PTHR16301">
    <property type="entry name" value="IMPACT-RELATED"/>
    <property type="match status" value="1"/>
</dbReference>
<dbReference type="AlphaFoldDB" id="A0A2T0YSG1"/>
<dbReference type="InterPro" id="IPR001849">
    <property type="entry name" value="PH_domain"/>
</dbReference>